<comment type="similarity">
    <text evidence="2">Belongs to the membrane fusion protein (MFP) (TC 8.A.1) family.</text>
</comment>
<feature type="coiled-coil region" evidence="6">
    <location>
        <begin position="120"/>
        <end position="154"/>
    </location>
</feature>
<evidence type="ECO:0000256" key="6">
    <source>
        <dbReference type="SAM" id="Coils"/>
    </source>
</evidence>
<proteinExistence type="inferred from homology"/>
<dbReference type="EMBL" id="JBHLVX010000009">
    <property type="protein sequence ID" value="MFC0266802.1"/>
    <property type="molecule type" value="Genomic_DNA"/>
</dbReference>
<evidence type="ECO:0000256" key="2">
    <source>
        <dbReference type="ARBA" id="ARBA00009477"/>
    </source>
</evidence>
<feature type="domain" description="Multidrug resistance protein MdtA-like barrel-sandwich hybrid" evidence="10">
    <location>
        <begin position="43"/>
        <end position="182"/>
    </location>
</feature>
<evidence type="ECO:0000256" key="3">
    <source>
        <dbReference type="ARBA" id="ARBA00022692"/>
    </source>
</evidence>
<comment type="subcellular location">
    <subcellularLocation>
        <location evidence="1">Membrane</location>
        <topology evidence="1">Single-pass membrane protein</topology>
    </subcellularLocation>
</comment>
<dbReference type="Pfam" id="PF25917">
    <property type="entry name" value="BSH_RND"/>
    <property type="match status" value="1"/>
</dbReference>
<keyword evidence="6" id="KW-0175">Coiled coil</keyword>
<dbReference type="Gene3D" id="2.40.30.170">
    <property type="match status" value="1"/>
</dbReference>
<keyword evidence="13" id="KW-1185">Reference proteome</keyword>
<feature type="transmembrane region" description="Helical" evidence="8">
    <location>
        <begin position="7"/>
        <end position="28"/>
    </location>
</feature>
<evidence type="ECO:0000256" key="8">
    <source>
        <dbReference type="SAM" id="Phobius"/>
    </source>
</evidence>
<keyword evidence="3 8" id="KW-0812">Transmembrane</keyword>
<dbReference type="Pfam" id="PF25876">
    <property type="entry name" value="HH_MFP_RND"/>
    <property type="match status" value="1"/>
</dbReference>
<keyword evidence="4 8" id="KW-1133">Transmembrane helix</keyword>
<sequence>MRTFIRVLMTLVLAAVAIALGVWLWNYYMTTPWTRDARVRADVVTVAPDISGWVSGLSVHDNQFVNAGDVLFTINRERYQASFDQAQARLDNQQYNYELNLNDYQRRQHLGANAISDEALETARLNAQIAKAQRDLARAQLESARIDLQRSEVKAPVDGAIVNLQLREGNYVSQGQAQLSIVRQGSFYITAYFEETKIPAIDIGDEASVWLMGNNEEMHGHVAGIGRGIANNNTTPNGEMLPQVQQTFTWVRLSQRIPVDIVLDHVPDDVFLSAGMTASVRIEDADGQDGNAENQPGGMGTGSEQAGQPRLHPGRTPGERQDG</sequence>
<dbReference type="InterPro" id="IPR058625">
    <property type="entry name" value="MdtA-like_BSH"/>
</dbReference>
<comment type="caution">
    <text evidence="12">The sequence shown here is derived from an EMBL/GenBank/DDBJ whole genome shotgun (WGS) entry which is preliminary data.</text>
</comment>
<organism evidence="12 13">
    <name type="scientific">Kushneria aurantia</name>
    <dbReference type="NCBI Taxonomy" id="504092"/>
    <lineage>
        <taxon>Bacteria</taxon>
        <taxon>Pseudomonadati</taxon>
        <taxon>Pseudomonadota</taxon>
        <taxon>Gammaproteobacteria</taxon>
        <taxon>Oceanospirillales</taxon>
        <taxon>Halomonadaceae</taxon>
        <taxon>Kushneria</taxon>
    </lineage>
</organism>
<dbReference type="InterPro" id="IPR050393">
    <property type="entry name" value="MFP_Efflux_Pump"/>
</dbReference>
<dbReference type="InterPro" id="IPR058634">
    <property type="entry name" value="AaeA-lik-b-barrel"/>
</dbReference>
<evidence type="ECO:0000259" key="9">
    <source>
        <dbReference type="Pfam" id="PF25876"/>
    </source>
</evidence>
<dbReference type="SUPFAM" id="SSF111369">
    <property type="entry name" value="HlyD-like secretion proteins"/>
    <property type="match status" value="1"/>
</dbReference>
<dbReference type="Gene3D" id="2.40.50.100">
    <property type="match status" value="1"/>
</dbReference>
<accession>A0ABV6G1A4</accession>
<dbReference type="Pfam" id="PF25963">
    <property type="entry name" value="Beta-barrel_AAEA"/>
    <property type="match status" value="1"/>
</dbReference>
<evidence type="ECO:0000256" key="1">
    <source>
        <dbReference type="ARBA" id="ARBA00004167"/>
    </source>
</evidence>
<dbReference type="InterPro" id="IPR058624">
    <property type="entry name" value="MdtA-like_HH"/>
</dbReference>
<reference evidence="12 13" key="1">
    <citation type="submission" date="2024-09" db="EMBL/GenBank/DDBJ databases">
        <authorList>
            <person name="Sun Q."/>
            <person name="Mori K."/>
        </authorList>
    </citation>
    <scope>NUCLEOTIDE SEQUENCE [LARGE SCALE GENOMIC DNA]</scope>
    <source>
        <strain evidence="12 13">CCM 7415</strain>
    </source>
</reference>
<evidence type="ECO:0000313" key="12">
    <source>
        <dbReference type="EMBL" id="MFC0266802.1"/>
    </source>
</evidence>
<dbReference type="Proteomes" id="UP001589814">
    <property type="component" value="Unassembled WGS sequence"/>
</dbReference>
<keyword evidence="5 8" id="KW-0472">Membrane</keyword>
<gene>
    <name evidence="12" type="ORF">ACFFHW_02125</name>
</gene>
<dbReference type="PANTHER" id="PTHR30367:SF12">
    <property type="entry name" value="P-HYDROXYBENZOIC ACID EFFLUX PUMP SUBUNIT AAEA"/>
    <property type="match status" value="1"/>
</dbReference>
<feature type="domain" description="Multidrug resistance protein MdtA-like alpha-helical hairpin" evidence="9">
    <location>
        <begin position="84"/>
        <end position="149"/>
    </location>
</feature>
<evidence type="ECO:0000256" key="7">
    <source>
        <dbReference type="SAM" id="MobiDB-lite"/>
    </source>
</evidence>
<feature type="domain" description="p-hydroxybenzoic acid efflux pump subunit AaeA-like beta-barrel" evidence="11">
    <location>
        <begin position="186"/>
        <end position="282"/>
    </location>
</feature>
<dbReference type="InterPro" id="IPR006143">
    <property type="entry name" value="RND_pump_MFP"/>
</dbReference>
<feature type="region of interest" description="Disordered" evidence="7">
    <location>
        <begin position="284"/>
        <end position="323"/>
    </location>
</feature>
<protein>
    <submittedName>
        <fullName evidence="12">Efflux RND transporter periplasmic adaptor subunit</fullName>
    </submittedName>
</protein>
<evidence type="ECO:0000259" key="10">
    <source>
        <dbReference type="Pfam" id="PF25917"/>
    </source>
</evidence>
<dbReference type="RefSeq" id="WP_019951923.1">
    <property type="nucleotide sequence ID" value="NZ_JBHLVX010000009.1"/>
</dbReference>
<evidence type="ECO:0000259" key="11">
    <source>
        <dbReference type="Pfam" id="PF25963"/>
    </source>
</evidence>
<dbReference type="PANTHER" id="PTHR30367">
    <property type="entry name" value="P-HYDROXYBENZOIC ACID EFFLUX PUMP SUBUNIT AAEA-RELATED"/>
    <property type="match status" value="1"/>
</dbReference>
<evidence type="ECO:0000256" key="4">
    <source>
        <dbReference type="ARBA" id="ARBA00022989"/>
    </source>
</evidence>
<evidence type="ECO:0000256" key="5">
    <source>
        <dbReference type="ARBA" id="ARBA00023136"/>
    </source>
</evidence>
<name>A0ABV6G1A4_9GAMM</name>
<evidence type="ECO:0000313" key="13">
    <source>
        <dbReference type="Proteomes" id="UP001589814"/>
    </source>
</evidence>
<dbReference type="NCBIfam" id="TIGR01730">
    <property type="entry name" value="RND_mfp"/>
    <property type="match status" value="1"/>
</dbReference>